<evidence type="ECO:0000313" key="2">
    <source>
        <dbReference type="Proteomes" id="UP000466692"/>
    </source>
</evidence>
<sequence>MYDKEWVESIVKEVLANLEKGTDFPKPILHLIQSEDVSETMLHYLQSRWEVEWVNPEEVNGDKKRERVLFPSVSQDLFVKGALGITDTHESALFSELVRRNSQIIFKLSSPLHVIIDEKASTEVPQAYVRMLSQYKEILSSFGVEFSIRDDLSDIQFIEEYNIPEPKLYQGQLVTQREMESWEGKEMYLEKHTIITPLAKDKAKERNINLLRNDS</sequence>
<reference evidence="1" key="1">
    <citation type="submission" date="2019-11" db="EMBL/GenBank/DDBJ databases">
        <title>Genome sequences of 17 halophilic strains isolated from different environments.</title>
        <authorList>
            <person name="Furrow R.E."/>
        </authorList>
    </citation>
    <scope>NUCLEOTIDE SEQUENCE</scope>
    <source>
        <strain evidence="1">22510_22_Filter</strain>
    </source>
</reference>
<name>A0ACC7VKH1_9BACI</name>
<accession>A0ACC7VKH1</accession>
<organism evidence="1 2">
    <name type="scientific">Pontibacillus yanchengensis</name>
    <dbReference type="NCBI Taxonomy" id="462910"/>
    <lineage>
        <taxon>Bacteria</taxon>
        <taxon>Bacillati</taxon>
        <taxon>Bacillota</taxon>
        <taxon>Bacilli</taxon>
        <taxon>Bacillales</taxon>
        <taxon>Bacillaceae</taxon>
        <taxon>Pontibacillus</taxon>
    </lineage>
</organism>
<evidence type="ECO:0000313" key="1">
    <source>
        <dbReference type="EMBL" id="MYL55478.1"/>
    </source>
</evidence>
<gene>
    <name evidence="1" type="ORF">GLW08_19400</name>
</gene>
<keyword evidence="2" id="KW-1185">Reference proteome</keyword>
<dbReference type="Proteomes" id="UP000466692">
    <property type="component" value="Unassembled WGS sequence"/>
</dbReference>
<comment type="caution">
    <text evidence="1">The sequence shown here is derived from an EMBL/GenBank/DDBJ whole genome shotgun (WGS) entry which is preliminary data.</text>
</comment>
<dbReference type="EMBL" id="WMEU01000009">
    <property type="protein sequence ID" value="MYL55478.1"/>
    <property type="molecule type" value="Genomic_DNA"/>
</dbReference>
<protein>
    <submittedName>
        <fullName evidence="1">Uncharacterized protein</fullName>
    </submittedName>
</protein>
<proteinExistence type="predicted"/>